<name>A0A149Q0Q9_9BURK</name>
<dbReference type="InterPro" id="IPR010982">
    <property type="entry name" value="Lambda_DNA-bd_dom_sf"/>
</dbReference>
<gene>
    <name evidence="2" type="ORF">CI15_02560</name>
</gene>
<dbReference type="CDD" id="cd00093">
    <property type="entry name" value="HTH_XRE"/>
    <property type="match status" value="1"/>
</dbReference>
<dbReference type="InterPro" id="IPR039554">
    <property type="entry name" value="HigA2-like_HTH"/>
</dbReference>
<dbReference type="RefSeq" id="WP_062124064.1">
    <property type="nucleotide sequence ID" value="NZ_LRBG01000002.1"/>
</dbReference>
<dbReference type="SMART" id="SM00530">
    <property type="entry name" value="HTH_XRE"/>
    <property type="match status" value="1"/>
</dbReference>
<dbReference type="EMBL" id="LRBG01000002">
    <property type="protein sequence ID" value="KXU90807.1"/>
    <property type="molecule type" value="Genomic_DNA"/>
</dbReference>
<organism evidence="2 3">
    <name type="scientific">Paraburkholderia monticola</name>
    <dbReference type="NCBI Taxonomy" id="1399968"/>
    <lineage>
        <taxon>Bacteria</taxon>
        <taxon>Pseudomonadati</taxon>
        <taxon>Pseudomonadota</taxon>
        <taxon>Betaproteobacteria</taxon>
        <taxon>Burkholderiales</taxon>
        <taxon>Burkholderiaceae</taxon>
        <taxon>Paraburkholderia</taxon>
    </lineage>
</organism>
<dbReference type="AlphaFoldDB" id="A0A149Q0Q9"/>
<proteinExistence type="predicted"/>
<keyword evidence="3" id="KW-1185">Reference proteome</keyword>
<protein>
    <submittedName>
        <fullName evidence="2">XRE family transcriptional regulator</fullName>
    </submittedName>
</protein>
<comment type="caution">
    <text evidence="2">The sequence shown here is derived from an EMBL/GenBank/DDBJ whole genome shotgun (WGS) entry which is preliminary data.</text>
</comment>
<evidence type="ECO:0000313" key="3">
    <source>
        <dbReference type="Proteomes" id="UP000075613"/>
    </source>
</evidence>
<dbReference type="GO" id="GO:0003677">
    <property type="term" value="F:DNA binding"/>
    <property type="evidence" value="ECO:0007669"/>
    <property type="project" value="InterPro"/>
</dbReference>
<reference evidence="2 3" key="1">
    <citation type="journal article" date="2015" name="Int. J. Syst. Evol. Microbiol.">
        <title>Burkholderia monticola sp. nov., isolated from mountain soil.</title>
        <authorList>
            <person name="Baek I."/>
            <person name="Seo B."/>
            <person name="Lee I."/>
            <person name="Yi H."/>
            <person name="Chun J."/>
        </authorList>
    </citation>
    <scope>NUCLEOTIDE SEQUENCE [LARGE SCALE GENOMIC DNA]</scope>
    <source>
        <strain evidence="2 3">JC2948</strain>
    </source>
</reference>
<dbReference type="InterPro" id="IPR001387">
    <property type="entry name" value="Cro/C1-type_HTH"/>
</dbReference>
<dbReference type="STRING" id="1399968.CI15_02560"/>
<dbReference type="Pfam" id="PF13744">
    <property type="entry name" value="HTH_37"/>
    <property type="match status" value="1"/>
</dbReference>
<feature type="domain" description="HTH cro/C1-type" evidence="1">
    <location>
        <begin position="52"/>
        <end position="108"/>
    </location>
</feature>
<accession>A0A149Q0Q9</accession>
<dbReference type="OrthoDB" id="8526848at2"/>
<dbReference type="Gene3D" id="1.10.260.40">
    <property type="entry name" value="lambda repressor-like DNA-binding domains"/>
    <property type="match status" value="1"/>
</dbReference>
<evidence type="ECO:0000259" key="1">
    <source>
        <dbReference type="SMART" id="SM00530"/>
    </source>
</evidence>
<dbReference type="SUPFAM" id="SSF47413">
    <property type="entry name" value="lambda repressor-like DNA-binding domains"/>
    <property type="match status" value="1"/>
</dbReference>
<dbReference type="Proteomes" id="UP000075613">
    <property type="component" value="Unassembled WGS sequence"/>
</dbReference>
<evidence type="ECO:0000313" key="2">
    <source>
        <dbReference type="EMBL" id="KXU90807.1"/>
    </source>
</evidence>
<sequence length="110" mass="12393">MTIDTNIRHVTRPGANVFLELGFSAEEAKRLHAASKKQINDTRLLKEQLMTELSTWIEQHHLKQAEAAEILMVSRPRVSDVVNKKTTKFTIDTLVEMLSRIGKPVTLAVG</sequence>